<accession>A0AAQ3NU76</accession>
<dbReference type="AlphaFoldDB" id="A0AAQ3NU76"/>
<keyword evidence="2" id="KW-1185">Reference proteome</keyword>
<sequence length="126" mass="14828">MEHGSNGGNVHVVHIHIHIHVHIHSHILTHSHSHAHLSHHHGHLKLLLLHGDWQHHRRVHFHPIHHLQMCLQLLHVLDNLIQHRSFVCLINKPDHATLILNVVKYYMHYIAHNKSVYISVNCLYLC</sequence>
<gene>
    <name evidence="1" type="ORF">V8G54_009136</name>
</gene>
<evidence type="ECO:0000313" key="2">
    <source>
        <dbReference type="Proteomes" id="UP001374535"/>
    </source>
</evidence>
<dbReference type="Proteomes" id="UP001374535">
    <property type="component" value="Chromosome 3"/>
</dbReference>
<proteinExistence type="predicted"/>
<protein>
    <submittedName>
        <fullName evidence="1">Uncharacterized protein</fullName>
    </submittedName>
</protein>
<organism evidence="1 2">
    <name type="scientific">Vigna mungo</name>
    <name type="common">Black gram</name>
    <name type="synonym">Phaseolus mungo</name>
    <dbReference type="NCBI Taxonomy" id="3915"/>
    <lineage>
        <taxon>Eukaryota</taxon>
        <taxon>Viridiplantae</taxon>
        <taxon>Streptophyta</taxon>
        <taxon>Embryophyta</taxon>
        <taxon>Tracheophyta</taxon>
        <taxon>Spermatophyta</taxon>
        <taxon>Magnoliopsida</taxon>
        <taxon>eudicotyledons</taxon>
        <taxon>Gunneridae</taxon>
        <taxon>Pentapetalae</taxon>
        <taxon>rosids</taxon>
        <taxon>fabids</taxon>
        <taxon>Fabales</taxon>
        <taxon>Fabaceae</taxon>
        <taxon>Papilionoideae</taxon>
        <taxon>50 kb inversion clade</taxon>
        <taxon>NPAAA clade</taxon>
        <taxon>indigoferoid/millettioid clade</taxon>
        <taxon>Phaseoleae</taxon>
        <taxon>Vigna</taxon>
    </lineage>
</organism>
<name>A0AAQ3NU76_VIGMU</name>
<evidence type="ECO:0000313" key="1">
    <source>
        <dbReference type="EMBL" id="WVZ16154.1"/>
    </source>
</evidence>
<dbReference type="EMBL" id="CP144698">
    <property type="protein sequence ID" value="WVZ16154.1"/>
    <property type="molecule type" value="Genomic_DNA"/>
</dbReference>
<reference evidence="1 2" key="1">
    <citation type="journal article" date="2023" name="Life. Sci Alliance">
        <title>Evolutionary insights into 3D genome organization and epigenetic landscape of Vigna mungo.</title>
        <authorList>
            <person name="Junaid A."/>
            <person name="Singh B."/>
            <person name="Bhatia S."/>
        </authorList>
    </citation>
    <scope>NUCLEOTIDE SEQUENCE [LARGE SCALE GENOMIC DNA]</scope>
    <source>
        <strain evidence="1">Urdbean</strain>
    </source>
</reference>